<keyword evidence="6 12" id="KW-0697">Rotamase</keyword>
<keyword evidence="17" id="KW-1185">Reference proteome</keyword>
<evidence type="ECO:0000256" key="4">
    <source>
        <dbReference type="ARBA" id="ARBA00016902"/>
    </source>
</evidence>
<comment type="caution">
    <text evidence="16">The sequence shown here is derived from an EMBL/GenBank/DDBJ whole genome shotgun (WGS) entry which is preliminary data.</text>
</comment>
<keyword evidence="8 12" id="KW-0413">Isomerase</keyword>
<keyword evidence="7 12" id="KW-0143">Chaperone</keyword>
<dbReference type="InterPro" id="IPR008880">
    <property type="entry name" value="Trigger_fac_C"/>
</dbReference>
<proteinExistence type="inferred from homology"/>
<dbReference type="PANTHER" id="PTHR30560">
    <property type="entry name" value="TRIGGER FACTOR CHAPERONE AND PEPTIDYL-PROLYL CIS/TRANS ISOMERASE"/>
    <property type="match status" value="1"/>
</dbReference>
<evidence type="ECO:0000256" key="10">
    <source>
        <dbReference type="ARBA" id="ARBA00024849"/>
    </source>
</evidence>
<keyword evidence="9 12" id="KW-0131">Cell cycle</keyword>
<evidence type="ECO:0000256" key="12">
    <source>
        <dbReference type="HAMAP-Rule" id="MF_00303"/>
    </source>
</evidence>
<name>A0ABT9XNJ1_9BACI</name>
<protein>
    <recommendedName>
        <fullName evidence="4 12">Trigger factor</fullName>
        <shortName evidence="12">TF</shortName>
        <ecNumber evidence="3 12">5.2.1.8</ecNumber>
    </recommendedName>
    <alternativeName>
        <fullName evidence="11 12">PPIase</fullName>
    </alternativeName>
</protein>
<evidence type="ECO:0000256" key="5">
    <source>
        <dbReference type="ARBA" id="ARBA00022618"/>
    </source>
</evidence>
<dbReference type="Gene3D" id="3.10.50.40">
    <property type="match status" value="1"/>
</dbReference>
<dbReference type="InterPro" id="IPR037041">
    <property type="entry name" value="Trigger_fac_C_sf"/>
</dbReference>
<dbReference type="Gene3D" id="1.10.3120.10">
    <property type="entry name" value="Trigger factor, C-terminal domain"/>
    <property type="match status" value="1"/>
</dbReference>
<dbReference type="Proteomes" id="UP001224122">
    <property type="component" value="Unassembled WGS sequence"/>
</dbReference>
<dbReference type="InterPro" id="IPR005215">
    <property type="entry name" value="Trig_fac"/>
</dbReference>
<feature type="domain" description="PPIase FKBP-type" evidence="15">
    <location>
        <begin position="163"/>
        <end position="248"/>
    </location>
</feature>
<dbReference type="Pfam" id="PF05698">
    <property type="entry name" value="Trigger_C"/>
    <property type="match status" value="1"/>
</dbReference>
<organism evidence="16 17">
    <name type="scientific">Neobacillus ginsengisoli</name>
    <dbReference type="NCBI Taxonomy" id="904295"/>
    <lineage>
        <taxon>Bacteria</taxon>
        <taxon>Bacillati</taxon>
        <taxon>Bacillota</taxon>
        <taxon>Bacilli</taxon>
        <taxon>Bacillales</taxon>
        <taxon>Bacillaceae</taxon>
        <taxon>Neobacillus</taxon>
    </lineage>
</organism>
<evidence type="ECO:0000256" key="3">
    <source>
        <dbReference type="ARBA" id="ARBA00013194"/>
    </source>
</evidence>
<evidence type="ECO:0000256" key="1">
    <source>
        <dbReference type="ARBA" id="ARBA00000971"/>
    </source>
</evidence>
<dbReference type="InterPro" id="IPR008881">
    <property type="entry name" value="Trigger_fac_ribosome-bd_bac"/>
</dbReference>
<evidence type="ECO:0000256" key="11">
    <source>
        <dbReference type="ARBA" id="ARBA00029986"/>
    </source>
</evidence>
<evidence type="ECO:0000313" key="16">
    <source>
        <dbReference type="EMBL" id="MDQ0197110.1"/>
    </source>
</evidence>
<dbReference type="HAMAP" id="MF_00303">
    <property type="entry name" value="Trigger_factor_Tig"/>
    <property type="match status" value="1"/>
</dbReference>
<dbReference type="RefSeq" id="WP_307403820.1">
    <property type="nucleotide sequence ID" value="NZ_JAUSTW010000001.1"/>
</dbReference>
<accession>A0ABT9XNJ1</accession>
<gene>
    <name evidence="12" type="primary">tig</name>
    <name evidence="16" type="ORF">J2S10_000215</name>
</gene>
<dbReference type="Pfam" id="PF05697">
    <property type="entry name" value="Trigger_N"/>
    <property type="match status" value="1"/>
</dbReference>
<keyword evidence="12" id="KW-0963">Cytoplasm</keyword>
<evidence type="ECO:0000256" key="9">
    <source>
        <dbReference type="ARBA" id="ARBA00023306"/>
    </source>
</evidence>
<comment type="similarity">
    <text evidence="2 12 14">Belongs to the FKBP-type PPIase family. Tig subfamily.</text>
</comment>
<sequence length="425" mass="47486">MTAKWEKLEGNRGVLTIEVSADEVSKGLDAAFQKVVKQVSVPGFRKGKMPRGMFEKRFGVESLYQDALDIILPEAYGNAIDEAGIEPVDRPDIDIEQMEKGKELIFKATVTVKPEVKLGEYKGLEVEEFDTNVTDEDIQAELSTLQNRQAELVVKEEGTAENGDTVVIDFEGFVDGEPFEGGKAENHSLELGSGSFIPGFEEQLVGLAAGESKDVEVTFPEEYHAAELAGKPATFKVTVHEIKGKELPALDDEFAKDVDDEVETLDALKEKIRTRLTDSKKHEAEHHVRDSVVEKAAENTEVEIPEVMIENEVNRMLQEFEQRLQMQGMNLELYFQFSGQDEKALREQMKEEAQNRVRVNLTLEAIAKAENLEVTEEDVNAELENMAGMYNMTVDSIKKALGGLEGIKADLKLKKAVDFLIENKK</sequence>
<evidence type="ECO:0000256" key="6">
    <source>
        <dbReference type="ARBA" id="ARBA00023110"/>
    </source>
</evidence>
<comment type="catalytic activity">
    <reaction evidence="1 12 13">
        <text>[protein]-peptidylproline (omega=180) = [protein]-peptidylproline (omega=0)</text>
        <dbReference type="Rhea" id="RHEA:16237"/>
        <dbReference type="Rhea" id="RHEA-COMP:10747"/>
        <dbReference type="Rhea" id="RHEA-COMP:10748"/>
        <dbReference type="ChEBI" id="CHEBI:83833"/>
        <dbReference type="ChEBI" id="CHEBI:83834"/>
        <dbReference type="EC" id="5.2.1.8"/>
    </reaction>
</comment>
<dbReference type="PIRSF" id="PIRSF003095">
    <property type="entry name" value="Trigger_factor"/>
    <property type="match status" value="1"/>
</dbReference>
<dbReference type="PROSITE" id="PS50059">
    <property type="entry name" value="FKBP_PPIASE"/>
    <property type="match status" value="1"/>
</dbReference>
<dbReference type="InterPro" id="IPR001179">
    <property type="entry name" value="PPIase_FKBP_dom"/>
</dbReference>
<dbReference type="InterPro" id="IPR027304">
    <property type="entry name" value="Trigger_fact/SurA_dom_sf"/>
</dbReference>
<evidence type="ECO:0000256" key="7">
    <source>
        <dbReference type="ARBA" id="ARBA00023186"/>
    </source>
</evidence>
<dbReference type="Gene3D" id="3.30.70.1050">
    <property type="entry name" value="Trigger factor ribosome-binding domain"/>
    <property type="match status" value="1"/>
</dbReference>
<dbReference type="InterPro" id="IPR036611">
    <property type="entry name" value="Trigger_fac_ribosome-bd_sf"/>
</dbReference>
<dbReference type="SUPFAM" id="SSF109998">
    <property type="entry name" value="Triger factor/SurA peptide-binding domain-like"/>
    <property type="match status" value="1"/>
</dbReference>
<dbReference type="NCBIfam" id="TIGR00115">
    <property type="entry name" value="tig"/>
    <property type="match status" value="1"/>
</dbReference>
<dbReference type="InterPro" id="IPR046357">
    <property type="entry name" value="PPIase_dom_sf"/>
</dbReference>
<evidence type="ECO:0000313" key="17">
    <source>
        <dbReference type="Proteomes" id="UP001224122"/>
    </source>
</evidence>
<keyword evidence="5 12" id="KW-0132">Cell division</keyword>
<evidence type="ECO:0000256" key="8">
    <source>
        <dbReference type="ARBA" id="ARBA00023235"/>
    </source>
</evidence>
<evidence type="ECO:0000256" key="14">
    <source>
        <dbReference type="RuleBase" id="RU003914"/>
    </source>
</evidence>
<dbReference type="EMBL" id="JAUSTW010000001">
    <property type="protein sequence ID" value="MDQ0197110.1"/>
    <property type="molecule type" value="Genomic_DNA"/>
</dbReference>
<comment type="subcellular location">
    <subcellularLocation>
        <location evidence="12">Cytoplasm</location>
    </subcellularLocation>
    <text evidence="12">About half TF is bound to the ribosome near the polypeptide exit tunnel while the other half is free in the cytoplasm.</text>
</comment>
<comment type="domain">
    <text evidence="12">Consists of 3 domains; the N-terminus binds the ribosome, the middle domain has PPIase activity, while the C-terminus has intrinsic chaperone activity on its own.</text>
</comment>
<dbReference type="PANTHER" id="PTHR30560:SF3">
    <property type="entry name" value="TRIGGER FACTOR-LIKE PROTEIN TIG, CHLOROPLASTIC"/>
    <property type="match status" value="1"/>
</dbReference>
<reference evidence="16 17" key="1">
    <citation type="submission" date="2023-07" db="EMBL/GenBank/DDBJ databases">
        <title>Genomic Encyclopedia of Type Strains, Phase IV (KMG-IV): sequencing the most valuable type-strain genomes for metagenomic binning, comparative biology and taxonomic classification.</title>
        <authorList>
            <person name="Goeker M."/>
        </authorList>
    </citation>
    <scope>NUCLEOTIDE SEQUENCE [LARGE SCALE GENOMIC DNA]</scope>
    <source>
        <strain evidence="16 17">DSM 27594</strain>
    </source>
</reference>
<evidence type="ECO:0000259" key="15">
    <source>
        <dbReference type="PROSITE" id="PS50059"/>
    </source>
</evidence>
<comment type="function">
    <text evidence="10 12">Involved in protein export. Acts as a chaperone by maintaining the newly synthesized protein in an open conformation. Functions as a peptidyl-prolyl cis-trans isomerase.</text>
</comment>
<dbReference type="SUPFAM" id="SSF54534">
    <property type="entry name" value="FKBP-like"/>
    <property type="match status" value="1"/>
</dbReference>
<dbReference type="Pfam" id="PF00254">
    <property type="entry name" value="FKBP_C"/>
    <property type="match status" value="1"/>
</dbReference>
<dbReference type="EC" id="5.2.1.8" evidence="3 12"/>
<evidence type="ECO:0000256" key="2">
    <source>
        <dbReference type="ARBA" id="ARBA00005464"/>
    </source>
</evidence>
<evidence type="ECO:0000256" key="13">
    <source>
        <dbReference type="PROSITE-ProRule" id="PRU00277"/>
    </source>
</evidence>
<dbReference type="SUPFAM" id="SSF102735">
    <property type="entry name" value="Trigger factor ribosome-binding domain"/>
    <property type="match status" value="1"/>
</dbReference>